<evidence type="ECO:0000313" key="2">
    <source>
        <dbReference type="Proteomes" id="UP000245627"/>
    </source>
</evidence>
<dbReference type="Proteomes" id="UP000245627">
    <property type="component" value="Unassembled WGS sequence"/>
</dbReference>
<protein>
    <submittedName>
        <fullName evidence="1">Uncharacterized protein</fullName>
    </submittedName>
</protein>
<gene>
    <name evidence="1" type="ORF">DC487_15485</name>
</gene>
<organism evidence="1 2">
    <name type="scientific">Sphingobacterium corticibacter</name>
    <dbReference type="NCBI Taxonomy" id="2171749"/>
    <lineage>
        <taxon>Bacteria</taxon>
        <taxon>Pseudomonadati</taxon>
        <taxon>Bacteroidota</taxon>
        <taxon>Sphingobacteriia</taxon>
        <taxon>Sphingobacteriales</taxon>
        <taxon>Sphingobacteriaceae</taxon>
        <taxon>Sphingobacterium</taxon>
    </lineage>
</organism>
<reference evidence="1 2" key="1">
    <citation type="submission" date="2018-04" db="EMBL/GenBank/DDBJ databases">
        <title>Sphingobacterium cortibacter sp. nov.</title>
        <authorList>
            <person name="Li Y."/>
        </authorList>
    </citation>
    <scope>NUCLEOTIDE SEQUENCE [LARGE SCALE GENOMIC DNA]</scope>
    <source>
        <strain evidence="1 2">2c-3</strain>
    </source>
</reference>
<evidence type="ECO:0000313" key="1">
    <source>
        <dbReference type="EMBL" id="PVH24139.1"/>
    </source>
</evidence>
<comment type="caution">
    <text evidence="1">The sequence shown here is derived from an EMBL/GenBank/DDBJ whole genome shotgun (WGS) entry which is preliminary data.</text>
</comment>
<name>A0A2T8HFB8_9SPHI</name>
<keyword evidence="2" id="KW-1185">Reference proteome</keyword>
<accession>A0A2T8HFB8</accession>
<sequence>MYYQTVSVLETHFMKTISLFFFLLFALQHMFAQNYVDVAKVSYSSTQINYQGQSASSRMNAFDAMFLSPLQIAPSAHLLLGGDFNLRSLELNNNATDHTFYNAMLRLGVSKVFNPKWNGYIAALPKFASDYDSNFGSSLMLGGLAMLKRVRSENLTWKVGLYGSQEAYGFFGTPILGIFYRTPDEKLTIDASLPLWADANYALNNKKTTSVGLDFIAIRRSFFMGRDNADQRYVENNEISFTPYFQYAALESKLLLRLKAGYSATDFGLYSANDNKMTAISAININDDRTRLNQDIKGGLQVKIEATIRLGVKR</sequence>
<proteinExistence type="predicted"/>
<dbReference type="EMBL" id="QDKG01000007">
    <property type="protein sequence ID" value="PVH24139.1"/>
    <property type="molecule type" value="Genomic_DNA"/>
</dbReference>
<dbReference type="AlphaFoldDB" id="A0A2T8HFB8"/>